<dbReference type="Proteomes" id="UP000799771">
    <property type="component" value="Unassembled WGS sequence"/>
</dbReference>
<reference evidence="1" key="1">
    <citation type="journal article" date="2020" name="Stud. Mycol.">
        <title>101 Dothideomycetes genomes: a test case for predicting lifestyles and emergence of pathogens.</title>
        <authorList>
            <person name="Haridas S."/>
            <person name="Albert R."/>
            <person name="Binder M."/>
            <person name="Bloem J."/>
            <person name="Labutti K."/>
            <person name="Salamov A."/>
            <person name="Andreopoulos B."/>
            <person name="Baker S."/>
            <person name="Barry K."/>
            <person name="Bills G."/>
            <person name="Bluhm B."/>
            <person name="Cannon C."/>
            <person name="Castanera R."/>
            <person name="Culley D."/>
            <person name="Daum C."/>
            <person name="Ezra D."/>
            <person name="Gonzalez J."/>
            <person name="Henrissat B."/>
            <person name="Kuo A."/>
            <person name="Liang C."/>
            <person name="Lipzen A."/>
            <person name="Lutzoni F."/>
            <person name="Magnuson J."/>
            <person name="Mondo S."/>
            <person name="Nolan M."/>
            <person name="Ohm R."/>
            <person name="Pangilinan J."/>
            <person name="Park H.-J."/>
            <person name="Ramirez L."/>
            <person name="Alfaro M."/>
            <person name="Sun H."/>
            <person name="Tritt A."/>
            <person name="Yoshinaga Y."/>
            <person name="Zwiers L.-H."/>
            <person name="Turgeon B."/>
            <person name="Goodwin S."/>
            <person name="Spatafora J."/>
            <person name="Crous P."/>
            <person name="Grigoriev I."/>
        </authorList>
    </citation>
    <scope>NUCLEOTIDE SEQUENCE</scope>
    <source>
        <strain evidence="1">CBS 119687</strain>
    </source>
</reference>
<dbReference type="EMBL" id="ML977519">
    <property type="protein sequence ID" value="KAF2124338.1"/>
    <property type="molecule type" value="Genomic_DNA"/>
</dbReference>
<evidence type="ECO:0000313" key="2">
    <source>
        <dbReference type="Proteomes" id="UP000799771"/>
    </source>
</evidence>
<evidence type="ECO:0008006" key="3">
    <source>
        <dbReference type="Google" id="ProtNLM"/>
    </source>
</evidence>
<sequence length="195" mass="21941">MKTVEERGGGARHVVFCTHVQDKSAVQIMSEWNNDQNNVALEHPSKSSTFVASMHHSFGSPASTFHVSFSQSMFGLGGPASANVIENVQIYFPTSQVTPEFQKQIEQDFAKFNEIVMRGSQGDVGLATGWVQEEQEHKDITEEKAKCFFVIRGWESMAYIEELTKQEVYKEAIPLLLAWNAPFKLVRICALFYAV</sequence>
<proteinExistence type="predicted"/>
<dbReference type="RefSeq" id="XP_033518731.1">
    <property type="nucleotide sequence ID" value="XM_033664417.1"/>
</dbReference>
<accession>A0A6A6A0V3</accession>
<organism evidence="1 2">
    <name type="scientific">Dothidotthia symphoricarpi CBS 119687</name>
    <dbReference type="NCBI Taxonomy" id="1392245"/>
    <lineage>
        <taxon>Eukaryota</taxon>
        <taxon>Fungi</taxon>
        <taxon>Dikarya</taxon>
        <taxon>Ascomycota</taxon>
        <taxon>Pezizomycotina</taxon>
        <taxon>Dothideomycetes</taxon>
        <taxon>Pleosporomycetidae</taxon>
        <taxon>Pleosporales</taxon>
        <taxon>Dothidotthiaceae</taxon>
        <taxon>Dothidotthia</taxon>
    </lineage>
</organism>
<dbReference type="AlphaFoldDB" id="A0A6A6A0V3"/>
<name>A0A6A6A0V3_9PLEO</name>
<protein>
    <recommendedName>
        <fullName evidence="3">ABM domain-containing protein</fullName>
    </recommendedName>
</protein>
<keyword evidence="2" id="KW-1185">Reference proteome</keyword>
<evidence type="ECO:0000313" key="1">
    <source>
        <dbReference type="EMBL" id="KAF2124338.1"/>
    </source>
</evidence>
<dbReference type="GeneID" id="54404849"/>
<dbReference type="OrthoDB" id="3830579at2759"/>
<gene>
    <name evidence="1" type="ORF">P153DRAFT_301958</name>
</gene>